<dbReference type="SUPFAM" id="SSF48113">
    <property type="entry name" value="Heme-dependent peroxidases"/>
    <property type="match status" value="1"/>
</dbReference>
<dbReference type="EMBL" id="DS999283">
    <property type="protein sequence ID" value="EEC42704.1"/>
    <property type="molecule type" value="Genomic_DNA"/>
</dbReference>
<dbReference type="InterPro" id="IPR010255">
    <property type="entry name" value="Haem_peroxidase_sf"/>
</dbReference>
<dbReference type="Gene3D" id="1.10.420.10">
    <property type="entry name" value="Peroxidase, domain 2"/>
    <property type="match status" value="1"/>
</dbReference>
<keyword evidence="4" id="KW-0732">Signal</keyword>
<dbReference type="GO" id="GO:0034599">
    <property type="term" value="P:cellular response to oxidative stress"/>
    <property type="evidence" value="ECO:0007669"/>
    <property type="project" value="InterPro"/>
</dbReference>
<feature type="chain" id="PRO_5002863530" evidence="4">
    <location>
        <begin position="33"/>
        <end position="520"/>
    </location>
</feature>
<dbReference type="PaxDb" id="2850-Phatrdraft1645"/>
<dbReference type="Pfam" id="PF00141">
    <property type="entry name" value="peroxidase"/>
    <property type="match status" value="1"/>
</dbReference>
<dbReference type="InterPro" id="IPR002016">
    <property type="entry name" value="Haem_peroxidase"/>
</dbReference>
<dbReference type="PANTHER" id="PTHR31356:SF66">
    <property type="entry name" value="CATALASE-PEROXIDASE"/>
    <property type="match status" value="1"/>
</dbReference>
<dbReference type="GO" id="GO:0020037">
    <property type="term" value="F:heme binding"/>
    <property type="evidence" value="ECO:0007669"/>
    <property type="project" value="InterPro"/>
</dbReference>
<dbReference type="PeroxiBase" id="2540">
    <property type="entry name" value="PtrAPx-CcP01"/>
</dbReference>
<evidence type="ECO:0000256" key="1">
    <source>
        <dbReference type="ARBA" id="ARBA00023002"/>
    </source>
</evidence>
<keyword evidence="1" id="KW-0560">Oxidoreductase</keyword>
<dbReference type="InParanoid" id="B7S401"/>
<dbReference type="PRINTS" id="PR00459">
    <property type="entry name" value="ASPEROXIDASE"/>
</dbReference>
<evidence type="ECO:0000256" key="3">
    <source>
        <dbReference type="SAM" id="Phobius"/>
    </source>
</evidence>
<dbReference type="GO" id="GO:0004601">
    <property type="term" value="F:peroxidase activity"/>
    <property type="evidence" value="ECO:0007669"/>
    <property type="project" value="UniProtKB-KW"/>
</dbReference>
<dbReference type="InterPro" id="IPR044831">
    <property type="entry name" value="Ccp1-like"/>
</dbReference>
<dbReference type="Gene3D" id="1.10.520.10">
    <property type="match status" value="1"/>
</dbReference>
<dbReference type="PANTHER" id="PTHR31356">
    <property type="entry name" value="THYLAKOID LUMENAL 29 KDA PROTEIN, CHLOROPLASTIC-RELATED"/>
    <property type="match status" value="1"/>
</dbReference>
<dbReference type="PROSITE" id="PS50873">
    <property type="entry name" value="PEROXIDASE_4"/>
    <property type="match status" value="1"/>
</dbReference>
<keyword evidence="3" id="KW-1133">Transmembrane helix</keyword>
<protein>
    <submittedName>
        <fullName evidence="6">Peroxidase domain-containing protein</fullName>
    </submittedName>
</protein>
<dbReference type="GeneID" id="7204866"/>
<evidence type="ECO:0000256" key="2">
    <source>
        <dbReference type="RuleBase" id="RU004241"/>
    </source>
</evidence>
<evidence type="ECO:0000313" key="6">
    <source>
        <dbReference type="EMBL" id="EEC42704.1"/>
    </source>
</evidence>
<dbReference type="RefSeq" id="XP_002176312.1">
    <property type="nucleotide sequence ID" value="XM_002176276.1"/>
</dbReference>
<proteinExistence type="inferred from homology"/>
<dbReference type="GO" id="GO:0042744">
    <property type="term" value="P:hydrogen peroxide catabolic process"/>
    <property type="evidence" value="ECO:0007669"/>
    <property type="project" value="TreeGrafter"/>
</dbReference>
<accession>B7S401</accession>
<comment type="similarity">
    <text evidence="2">Belongs to the peroxidase family.</text>
</comment>
<dbReference type="GO" id="GO:0000302">
    <property type="term" value="P:response to reactive oxygen species"/>
    <property type="evidence" value="ECO:0007669"/>
    <property type="project" value="TreeGrafter"/>
</dbReference>
<organism evidence="6 7">
    <name type="scientific">Phaeodactylum tricornutum (strain CCAP 1055/1)</name>
    <dbReference type="NCBI Taxonomy" id="556484"/>
    <lineage>
        <taxon>Eukaryota</taxon>
        <taxon>Sar</taxon>
        <taxon>Stramenopiles</taxon>
        <taxon>Ochrophyta</taxon>
        <taxon>Bacillariophyta</taxon>
        <taxon>Bacillariophyceae</taxon>
        <taxon>Bacillariophycidae</taxon>
        <taxon>Naviculales</taxon>
        <taxon>Phaeodactylaceae</taxon>
        <taxon>Phaeodactylum</taxon>
    </lineage>
</organism>
<keyword evidence="7" id="KW-1185">Reference proteome</keyword>
<dbReference type="PRINTS" id="PR00458">
    <property type="entry name" value="PEROXIDASE"/>
</dbReference>
<dbReference type="AlphaFoldDB" id="B7S401"/>
<dbReference type="eggNOG" id="ENOG502SQ3Z">
    <property type="taxonomic scope" value="Eukaryota"/>
</dbReference>
<dbReference type="HOGENOM" id="CLU_534709_0_0_1"/>
<evidence type="ECO:0000256" key="4">
    <source>
        <dbReference type="SAM" id="SignalP"/>
    </source>
</evidence>
<reference evidence="6 7" key="1">
    <citation type="journal article" date="2008" name="Nature">
        <title>The Phaeodactylum genome reveals the evolutionary history of diatom genomes.</title>
        <authorList>
            <person name="Bowler C."/>
            <person name="Allen A.E."/>
            <person name="Badger J.H."/>
            <person name="Grimwood J."/>
            <person name="Jabbari K."/>
            <person name="Kuo A."/>
            <person name="Maheswari U."/>
            <person name="Martens C."/>
            <person name="Maumus F."/>
            <person name="Otillar R.P."/>
            <person name="Rayko E."/>
            <person name="Salamov A."/>
            <person name="Vandepoele K."/>
            <person name="Beszteri B."/>
            <person name="Gruber A."/>
            <person name="Heijde M."/>
            <person name="Katinka M."/>
            <person name="Mock T."/>
            <person name="Valentin K."/>
            <person name="Verret F."/>
            <person name="Berges J.A."/>
            <person name="Brownlee C."/>
            <person name="Cadoret J.P."/>
            <person name="Chiovitti A."/>
            <person name="Choi C.J."/>
            <person name="Coesel S."/>
            <person name="De Martino A."/>
            <person name="Detter J.C."/>
            <person name="Durkin C."/>
            <person name="Falciatore A."/>
            <person name="Fournet J."/>
            <person name="Haruta M."/>
            <person name="Huysman M.J."/>
            <person name="Jenkins B.D."/>
            <person name="Jiroutova K."/>
            <person name="Jorgensen R.E."/>
            <person name="Joubert Y."/>
            <person name="Kaplan A."/>
            <person name="Kroger N."/>
            <person name="Kroth P.G."/>
            <person name="La Roche J."/>
            <person name="Lindquist E."/>
            <person name="Lommer M."/>
            <person name="Martin-Jezequel V."/>
            <person name="Lopez P.J."/>
            <person name="Lucas S."/>
            <person name="Mangogna M."/>
            <person name="McGinnis K."/>
            <person name="Medlin L.K."/>
            <person name="Montsant A."/>
            <person name="Oudot-Le Secq M.P."/>
            <person name="Napoli C."/>
            <person name="Obornik M."/>
            <person name="Parker M.S."/>
            <person name="Petit J.L."/>
            <person name="Porcel B.M."/>
            <person name="Poulsen N."/>
            <person name="Robison M."/>
            <person name="Rychlewski L."/>
            <person name="Rynearson T.A."/>
            <person name="Schmutz J."/>
            <person name="Shapiro H."/>
            <person name="Siaut M."/>
            <person name="Stanley M."/>
            <person name="Sussman M.R."/>
            <person name="Taylor A.R."/>
            <person name="Vardi A."/>
            <person name="von Dassow P."/>
            <person name="Vyverman W."/>
            <person name="Willis A."/>
            <person name="Wyrwicz L.S."/>
            <person name="Rokhsar D.S."/>
            <person name="Weissenbach J."/>
            <person name="Armbrust E.V."/>
            <person name="Green B.R."/>
            <person name="Van de Peer Y."/>
            <person name="Grigoriev I.V."/>
        </authorList>
    </citation>
    <scope>NUCLEOTIDE SEQUENCE [LARGE SCALE GENOMIC DNA]</scope>
    <source>
        <strain evidence="6 7">CCAP 1055/1</strain>
    </source>
</reference>
<evidence type="ECO:0000259" key="5">
    <source>
        <dbReference type="PROSITE" id="PS50873"/>
    </source>
</evidence>
<keyword evidence="3" id="KW-0472">Membrane</keyword>
<name>B7S401_PHATC</name>
<keyword evidence="3" id="KW-0812">Transmembrane</keyword>
<keyword evidence="6" id="KW-0575">Peroxidase</keyword>
<dbReference type="InterPro" id="IPR002207">
    <property type="entry name" value="Peroxidase_I"/>
</dbReference>
<gene>
    <name evidence="6" type="ORF">PHATRDRAFT_bd1645</name>
</gene>
<reference evidence="7" key="2">
    <citation type="submission" date="2008-08" db="EMBL/GenBank/DDBJ databases">
        <authorList>
            <consortium name="Diatom Consortium"/>
            <person name="Grigoriev I."/>
            <person name="Grimwood J."/>
            <person name="Kuo A."/>
            <person name="Otillar R.P."/>
            <person name="Salamov A."/>
            <person name="Detter J.C."/>
            <person name="Lindquist E."/>
            <person name="Shapiro H."/>
            <person name="Lucas S."/>
            <person name="Glavina del Rio T."/>
            <person name="Pitluck S."/>
            <person name="Rokhsar D."/>
            <person name="Bowler C."/>
        </authorList>
    </citation>
    <scope>GENOME REANNOTATION</scope>
    <source>
        <strain evidence="7">CCAP 1055/1</strain>
    </source>
</reference>
<dbReference type="OrthoDB" id="10655949at2759"/>
<sequence>MDLTIIDEFRMMILPSVHFVFALLWVAVPLSAQPLSAQDPVLSPSKGTDVLLPSEEAAWWATLSIQEKGKLSQLFHAPWFVTLQEKEKIAYCYVAQKVYDLLNSGADSNPDDSYRGFAPLLLRTSFHSSGSYHHGSGSGGSNGGTIFNQAELDDDMNGCIQTATDEINSRLNNSAIVSLADAVIIAGVVALDSMGFPRMDLIRVQGGRVDLEKLAYTQSMASPDNDPMMHFVTMYNLTVSELVAVIGGGHNFGSAHGMCSGYQGQWTTDPLSWSDPETGVPEFFVDLLKDDWLWRKVCTYKNGTVSYMSMEDPFSSDIPAVVEDTTPPSTCKTELSEDPLNCEAQAMRGCNFADGVYNTSDSPCDVKLLKMRLRSDFFLKANPMTRPHAEAFATDPDLLAQEFGVAYRKLTHNGLDRCGLSGRGCDGNTKCITYTDTVTDRYLSSSCVSDVGYNYAADEDSDYGSWSLDHGASIAVLFLLAITSILSIFLTFKAVRKYAKAPPDVGKEYTEPSSGDREIS</sequence>
<dbReference type="Proteomes" id="UP000000759">
    <property type="component" value="Unassembled WGS sequence"/>
</dbReference>
<feature type="signal peptide" evidence="4">
    <location>
        <begin position="1"/>
        <end position="32"/>
    </location>
</feature>
<evidence type="ECO:0000313" key="7">
    <source>
        <dbReference type="Proteomes" id="UP000000759"/>
    </source>
</evidence>
<dbReference type="CDD" id="cd00314">
    <property type="entry name" value="plant_peroxidase_like"/>
    <property type="match status" value="1"/>
</dbReference>
<feature type="domain" description="Plant heme peroxidase family profile" evidence="5">
    <location>
        <begin position="160"/>
        <end position="429"/>
    </location>
</feature>
<feature type="transmembrane region" description="Helical" evidence="3">
    <location>
        <begin position="471"/>
        <end position="492"/>
    </location>
</feature>
<dbReference type="KEGG" id="pti:PHATRDRAFT_bd1645"/>